<dbReference type="GO" id="GO:0008270">
    <property type="term" value="F:zinc ion binding"/>
    <property type="evidence" value="ECO:0007669"/>
    <property type="project" value="UniProtKB-KW"/>
</dbReference>
<proteinExistence type="inferred from homology"/>
<evidence type="ECO:0000256" key="6">
    <source>
        <dbReference type="SAM" id="Coils"/>
    </source>
</evidence>
<dbReference type="CDD" id="cd20819">
    <property type="entry name" value="C1_DEF8"/>
    <property type="match status" value="1"/>
</dbReference>
<dbReference type="AlphaFoldDB" id="A0AAV2A4A3"/>
<evidence type="ECO:0000313" key="9">
    <source>
        <dbReference type="Proteomes" id="UP001497382"/>
    </source>
</evidence>
<evidence type="ECO:0000256" key="4">
    <source>
        <dbReference type="ARBA" id="ARBA00022833"/>
    </source>
</evidence>
<dbReference type="PANTHER" id="PTHR12326:SF3">
    <property type="entry name" value="DIFFERENTIALLY EXPRESSED IN FDCP 8 HOMOLOG"/>
    <property type="match status" value="1"/>
</dbReference>
<dbReference type="SUPFAM" id="SSF57889">
    <property type="entry name" value="Cysteine-rich domain"/>
    <property type="match status" value="1"/>
</dbReference>
<keyword evidence="9" id="KW-1185">Reference proteome</keyword>
<keyword evidence="4" id="KW-0862">Zinc</keyword>
<keyword evidence="2" id="KW-0677">Repeat</keyword>
<comment type="caution">
    <text evidence="8">The sequence shown here is derived from an EMBL/GenBank/DDBJ whole genome shotgun (WGS) entry which is preliminary data.</text>
</comment>
<dbReference type="SMART" id="SM01175">
    <property type="entry name" value="DUF4206"/>
    <property type="match status" value="1"/>
</dbReference>
<feature type="coiled-coil region" evidence="6">
    <location>
        <begin position="89"/>
        <end position="133"/>
    </location>
</feature>
<accession>A0AAV2A4A3</accession>
<evidence type="ECO:0000259" key="7">
    <source>
        <dbReference type="PROSITE" id="PS50081"/>
    </source>
</evidence>
<dbReference type="InterPro" id="IPR025258">
    <property type="entry name" value="RH_dom"/>
</dbReference>
<sequence>MFVWKMQREKSCTMLEESSIKASEPSRILRMGAPCCFTVGNLEDDDEYSYGSRQDISSSAEISQEIDKELGLTENHFSRPEGYFGFSTSDELKMAIEDCKEMIKSEENDTEKKKQLVKKLVQLKLKLEEIKDGPIEPPPDIKVVLGHSFEVRSLERPKQYCEKCCGIIWGVMTNWYHCKMIKSPADCGFKCHSKCLNLITRICANTKVMENGTYELSIRPEIGLSQQKFRCAECKRKFIFKNDLCLPRLCDYNGLYYCSRCHWNSLSVIPARVIHNWDFTPQKVCRASLQYLRLMVKKPIINLESLNPTLFALVTDLGDVKKLRNDILVMKQYFLLCHSALEEKLLLLLKDRQHFVESADMYTLQDLIDVSTGRLLSYLEKIHASFSEHITQKCLGCQGKGYICEFCKSEDILFPFETRTEMCRTCSSIFHQDCYLRWEGVCPKCVRKGRTASNSNDHKT</sequence>
<dbReference type="Gene3D" id="3.30.60.20">
    <property type="match status" value="1"/>
</dbReference>
<dbReference type="Pfam" id="PF13901">
    <property type="entry name" value="RH_dom"/>
    <property type="match status" value="1"/>
</dbReference>
<name>A0AAV2A4A3_9ARAC</name>
<evidence type="ECO:0000256" key="5">
    <source>
        <dbReference type="ARBA" id="ARBA00029450"/>
    </source>
</evidence>
<dbReference type="EMBL" id="CAXIEN010000113">
    <property type="protein sequence ID" value="CAL1278492.1"/>
    <property type="molecule type" value="Genomic_DNA"/>
</dbReference>
<keyword evidence="3" id="KW-0863">Zinc-finger</keyword>
<dbReference type="InterPro" id="IPR046349">
    <property type="entry name" value="C1-like_sf"/>
</dbReference>
<feature type="domain" description="Phorbol-ester/DAG-type" evidence="7">
    <location>
        <begin position="146"/>
        <end position="203"/>
    </location>
</feature>
<dbReference type="InterPro" id="IPR047983">
    <property type="entry name" value="DEF8_C1"/>
</dbReference>
<evidence type="ECO:0000256" key="2">
    <source>
        <dbReference type="ARBA" id="ARBA00022737"/>
    </source>
</evidence>
<organism evidence="8 9">
    <name type="scientific">Larinioides sclopetarius</name>
    <dbReference type="NCBI Taxonomy" id="280406"/>
    <lineage>
        <taxon>Eukaryota</taxon>
        <taxon>Metazoa</taxon>
        <taxon>Ecdysozoa</taxon>
        <taxon>Arthropoda</taxon>
        <taxon>Chelicerata</taxon>
        <taxon>Arachnida</taxon>
        <taxon>Araneae</taxon>
        <taxon>Araneomorphae</taxon>
        <taxon>Entelegynae</taxon>
        <taxon>Araneoidea</taxon>
        <taxon>Araneidae</taxon>
        <taxon>Larinioides</taxon>
    </lineage>
</organism>
<dbReference type="PROSITE" id="PS50081">
    <property type="entry name" value="ZF_DAG_PE_2"/>
    <property type="match status" value="1"/>
</dbReference>
<comment type="similarity">
    <text evidence="5">Belongs to the DEF8 family.</text>
</comment>
<keyword evidence="1" id="KW-0479">Metal-binding</keyword>
<dbReference type="PANTHER" id="PTHR12326">
    <property type="entry name" value="PLECKSTRIN HOMOLOGY DOMAIN CONTAINING PROTEIN"/>
    <property type="match status" value="1"/>
</dbReference>
<evidence type="ECO:0000313" key="8">
    <source>
        <dbReference type="EMBL" id="CAL1278492.1"/>
    </source>
</evidence>
<gene>
    <name evidence="8" type="ORF">LARSCL_LOCUS9810</name>
</gene>
<reference evidence="8 9" key="1">
    <citation type="submission" date="2024-04" db="EMBL/GenBank/DDBJ databases">
        <authorList>
            <person name="Rising A."/>
            <person name="Reimegard J."/>
            <person name="Sonavane S."/>
            <person name="Akerstrom W."/>
            <person name="Nylinder S."/>
            <person name="Hedman E."/>
            <person name="Kallberg Y."/>
        </authorList>
    </citation>
    <scope>NUCLEOTIDE SEQUENCE [LARGE SCALE GENOMIC DNA]</scope>
</reference>
<protein>
    <recommendedName>
        <fullName evidence="7">Phorbol-ester/DAG-type domain-containing protein</fullName>
    </recommendedName>
</protein>
<evidence type="ECO:0000256" key="3">
    <source>
        <dbReference type="ARBA" id="ARBA00022771"/>
    </source>
</evidence>
<dbReference type="Proteomes" id="UP001497382">
    <property type="component" value="Unassembled WGS sequence"/>
</dbReference>
<dbReference type="InterPro" id="IPR002219">
    <property type="entry name" value="PKC_DAG/PE"/>
</dbReference>
<dbReference type="InterPro" id="IPR051366">
    <property type="entry name" value="DEF8"/>
</dbReference>
<keyword evidence="6" id="KW-0175">Coiled coil</keyword>
<evidence type="ECO:0000256" key="1">
    <source>
        <dbReference type="ARBA" id="ARBA00022723"/>
    </source>
</evidence>